<keyword evidence="1" id="KW-0732">Signal</keyword>
<dbReference type="EMBL" id="KZ303532">
    <property type="protein sequence ID" value="PIA13571.1"/>
    <property type="molecule type" value="Genomic_DNA"/>
</dbReference>
<protein>
    <recommendedName>
        <fullName evidence="4">Transglycosylase SLT domain-containing protein</fullName>
    </recommendedName>
</protein>
<dbReference type="AlphaFoldDB" id="A0A2G5B3L0"/>
<evidence type="ECO:0000313" key="3">
    <source>
        <dbReference type="Proteomes" id="UP000242474"/>
    </source>
</evidence>
<evidence type="ECO:0008006" key="4">
    <source>
        <dbReference type="Google" id="ProtNLM"/>
    </source>
</evidence>
<gene>
    <name evidence="2" type="ORF">COEREDRAFT_48822</name>
</gene>
<evidence type="ECO:0000256" key="1">
    <source>
        <dbReference type="SAM" id="SignalP"/>
    </source>
</evidence>
<dbReference type="Proteomes" id="UP000242474">
    <property type="component" value="Unassembled WGS sequence"/>
</dbReference>
<keyword evidence="3" id="KW-1185">Reference proteome</keyword>
<reference evidence="2 3" key="1">
    <citation type="journal article" date="2015" name="Genome Biol. Evol.">
        <title>Phylogenomic analyses indicate that early fungi evolved digesting cell walls of algal ancestors of land plants.</title>
        <authorList>
            <person name="Chang Y."/>
            <person name="Wang S."/>
            <person name="Sekimoto S."/>
            <person name="Aerts A.L."/>
            <person name="Choi C."/>
            <person name="Clum A."/>
            <person name="LaButti K.M."/>
            <person name="Lindquist E.A."/>
            <person name="Yee Ngan C."/>
            <person name="Ohm R.A."/>
            <person name="Salamov A.A."/>
            <person name="Grigoriev I.V."/>
            <person name="Spatafora J.W."/>
            <person name="Berbee M.L."/>
        </authorList>
    </citation>
    <scope>NUCLEOTIDE SEQUENCE [LARGE SCALE GENOMIC DNA]</scope>
    <source>
        <strain evidence="2 3">NRRL 1564</strain>
    </source>
</reference>
<evidence type="ECO:0000313" key="2">
    <source>
        <dbReference type="EMBL" id="PIA13571.1"/>
    </source>
</evidence>
<name>A0A2G5B3L0_COERN</name>
<feature type="signal peptide" evidence="1">
    <location>
        <begin position="1"/>
        <end position="17"/>
    </location>
</feature>
<accession>A0A2G5B3L0</accession>
<sequence>MKLTFAVGLISLALSLASPCAGIGEISEITVTQLNKAIPERAASDSCAKTTAPEECVTNEKAALAITNAINKYGVTQRGEIVALISLMAYESAKWEYNINHYPGRPGQGTRAMLIRITSDIANTASDKVKNDVRALVLDDNNSFGSAFWYLTSVKPEYHNKSDKLRNGNMDDFKKYIEDGVQTTWDDDRQKIWESVNAAL</sequence>
<dbReference type="OrthoDB" id="2349272at2759"/>
<organism evidence="2 3">
    <name type="scientific">Coemansia reversa (strain ATCC 12441 / NRRL 1564)</name>
    <dbReference type="NCBI Taxonomy" id="763665"/>
    <lineage>
        <taxon>Eukaryota</taxon>
        <taxon>Fungi</taxon>
        <taxon>Fungi incertae sedis</taxon>
        <taxon>Zoopagomycota</taxon>
        <taxon>Kickxellomycotina</taxon>
        <taxon>Kickxellomycetes</taxon>
        <taxon>Kickxellales</taxon>
        <taxon>Kickxellaceae</taxon>
        <taxon>Coemansia</taxon>
    </lineage>
</organism>
<proteinExistence type="predicted"/>
<feature type="chain" id="PRO_5013747452" description="Transglycosylase SLT domain-containing protein" evidence="1">
    <location>
        <begin position="18"/>
        <end position="200"/>
    </location>
</feature>